<dbReference type="AlphaFoldDB" id="A0A174VIK0"/>
<protein>
    <submittedName>
        <fullName evidence="1">Uncharacterized protein</fullName>
    </submittedName>
</protein>
<dbReference type="EMBL" id="CZBI01000005">
    <property type="protein sequence ID" value="CUQ32247.1"/>
    <property type="molecule type" value="Genomic_DNA"/>
</dbReference>
<evidence type="ECO:0000313" key="1">
    <source>
        <dbReference type="EMBL" id="CUQ32247.1"/>
    </source>
</evidence>
<organism evidence="1 2">
    <name type="scientific">Bacteroides thetaiotaomicron</name>
    <dbReference type="NCBI Taxonomy" id="818"/>
    <lineage>
        <taxon>Bacteria</taxon>
        <taxon>Pseudomonadati</taxon>
        <taxon>Bacteroidota</taxon>
        <taxon>Bacteroidia</taxon>
        <taxon>Bacteroidales</taxon>
        <taxon>Bacteroidaceae</taxon>
        <taxon>Bacteroides</taxon>
    </lineage>
</organism>
<name>A0A174VIK0_BACT4</name>
<dbReference type="Proteomes" id="UP000095541">
    <property type="component" value="Unassembled WGS sequence"/>
</dbReference>
<gene>
    <name evidence="1" type="ORF">ERS852557_03573</name>
</gene>
<sequence length="179" mass="19392">MKKLKKIDLNAMANSFSILSDDDERKVVGGYTEEEAFAMMDAGSWTGGYVDGYGYMAPVSFVFGHDGKEGSTNYYGSSSDFTRSLKVGLWDSLAGNLVPTGTYQDYMENIQLEATATLQDLGYNGPVYVETIYSPSNRHTDISLRIIVYSGQTGSILFDSNNTSGFSANGSGYGGYGSR</sequence>
<dbReference type="RefSeq" id="WP_055220555.1">
    <property type="nucleotide sequence ID" value="NZ_CZBI01000005.1"/>
</dbReference>
<reference evidence="1 2" key="1">
    <citation type="submission" date="2015-09" db="EMBL/GenBank/DDBJ databases">
        <authorList>
            <consortium name="Pathogen Informatics"/>
        </authorList>
    </citation>
    <scope>NUCLEOTIDE SEQUENCE [LARGE SCALE GENOMIC DNA]</scope>
    <source>
        <strain evidence="1 2">2789STDY5834945</strain>
    </source>
</reference>
<evidence type="ECO:0000313" key="2">
    <source>
        <dbReference type="Proteomes" id="UP000095541"/>
    </source>
</evidence>
<accession>A0A174VIK0</accession>
<proteinExistence type="predicted"/>